<feature type="transmembrane region" description="Helical" evidence="10">
    <location>
        <begin position="404"/>
        <end position="426"/>
    </location>
</feature>
<comment type="subcellular location">
    <subcellularLocation>
        <location evidence="1">Membrane</location>
        <topology evidence="1">Multi-pass membrane protein</topology>
    </subcellularLocation>
</comment>
<reference evidence="13 14" key="1">
    <citation type="submission" date="2016-03" db="EMBL/GenBank/DDBJ databases">
        <title>The draft genome sequence of Fonsecaea nubica causative agent of cutaneous subcutaneous infection in human host.</title>
        <authorList>
            <person name="Costa F."/>
            <person name="Sybren D.H."/>
            <person name="Raittz R.T."/>
            <person name="Weiss V.A."/>
            <person name="Leao A.C."/>
            <person name="Gomes R."/>
            <person name="De Souza E.M."/>
            <person name="Pedrosa F.O."/>
            <person name="Steffens M.B."/>
            <person name="Bombassaro A."/>
            <person name="Tadra-Sfeir M.Z."/>
            <person name="Moreno L.F."/>
            <person name="Najafzadeh M.J."/>
            <person name="Felipe M.S."/>
            <person name="Teixeira M."/>
            <person name="Sun J."/>
            <person name="Xi L."/>
            <person name="Castro M.A."/>
            <person name="Vicente V.A."/>
        </authorList>
    </citation>
    <scope>NUCLEOTIDE SEQUENCE [LARGE SCALE GENOMIC DNA]</scope>
    <source>
        <strain evidence="13 14">CBS 269.64</strain>
    </source>
</reference>
<evidence type="ECO:0000313" key="13">
    <source>
        <dbReference type="EMBL" id="OAL37592.1"/>
    </source>
</evidence>
<dbReference type="EMBL" id="LVCJ01000014">
    <property type="protein sequence ID" value="OAL37592.1"/>
    <property type="molecule type" value="Genomic_DNA"/>
</dbReference>
<dbReference type="InterPro" id="IPR001594">
    <property type="entry name" value="Palmitoyltrfase_DHHC"/>
</dbReference>
<keyword evidence="7" id="KW-0449">Lipoprotein</keyword>
<feature type="domain" description="N-acetyltransferase" evidence="12">
    <location>
        <begin position="111"/>
        <end position="243"/>
    </location>
</feature>
<dbReference type="GeneID" id="34586521"/>
<dbReference type="PROSITE" id="PS50216">
    <property type="entry name" value="DHHC"/>
    <property type="match status" value="1"/>
</dbReference>
<feature type="region of interest" description="Disordered" evidence="11">
    <location>
        <begin position="537"/>
        <end position="582"/>
    </location>
</feature>
<name>A0A178D7N4_9EURO</name>
<dbReference type="Pfam" id="PF13508">
    <property type="entry name" value="Acetyltransf_7"/>
    <property type="match status" value="1"/>
</dbReference>
<dbReference type="AlphaFoldDB" id="A0A178D7N4"/>
<accession>A0A178D7N4</accession>
<keyword evidence="2 10" id="KW-0808">Transferase</keyword>
<feature type="compositionally biased region" description="Polar residues" evidence="11">
    <location>
        <begin position="547"/>
        <end position="557"/>
    </location>
</feature>
<dbReference type="OrthoDB" id="302728at2759"/>
<comment type="similarity">
    <text evidence="10">Belongs to the DHHC palmitoyltransferase family.</text>
</comment>
<protein>
    <recommendedName>
        <fullName evidence="10">Palmitoyltransferase</fullName>
        <ecNumber evidence="10">2.3.1.225</ecNumber>
    </recommendedName>
</protein>
<dbReference type="CDD" id="cd04301">
    <property type="entry name" value="NAT_SF"/>
    <property type="match status" value="1"/>
</dbReference>
<evidence type="ECO:0000256" key="6">
    <source>
        <dbReference type="ARBA" id="ARBA00023139"/>
    </source>
</evidence>
<feature type="region of interest" description="Disordered" evidence="11">
    <location>
        <begin position="734"/>
        <end position="806"/>
    </location>
</feature>
<keyword evidence="6" id="KW-0564">Palmitate</keyword>
<evidence type="ECO:0000256" key="3">
    <source>
        <dbReference type="ARBA" id="ARBA00022692"/>
    </source>
</evidence>
<feature type="compositionally biased region" description="Polar residues" evidence="11">
    <location>
        <begin position="741"/>
        <end position="751"/>
    </location>
</feature>
<evidence type="ECO:0000256" key="4">
    <source>
        <dbReference type="ARBA" id="ARBA00022989"/>
    </source>
</evidence>
<comment type="domain">
    <text evidence="10">The DHHC domain is required for palmitoyltransferase activity.</text>
</comment>
<feature type="compositionally biased region" description="Basic and acidic residues" evidence="11">
    <location>
        <begin position="783"/>
        <end position="796"/>
    </location>
</feature>
<dbReference type="SUPFAM" id="SSF55729">
    <property type="entry name" value="Acyl-CoA N-acyltransferases (Nat)"/>
    <property type="match status" value="1"/>
</dbReference>
<dbReference type="Gene3D" id="3.40.630.30">
    <property type="match status" value="1"/>
</dbReference>
<dbReference type="InterPro" id="IPR000182">
    <property type="entry name" value="GNAT_dom"/>
</dbReference>
<keyword evidence="5 10" id="KW-0472">Membrane</keyword>
<keyword evidence="14" id="KW-1185">Reference proteome</keyword>
<keyword evidence="3 10" id="KW-0812">Transmembrane</keyword>
<comment type="caution">
    <text evidence="13">The sequence shown here is derived from an EMBL/GenBank/DDBJ whole genome shotgun (WGS) entry which is preliminary data.</text>
</comment>
<comment type="catalytic activity">
    <reaction evidence="9 10">
        <text>L-cysteinyl-[protein] + hexadecanoyl-CoA = S-hexadecanoyl-L-cysteinyl-[protein] + CoA</text>
        <dbReference type="Rhea" id="RHEA:36683"/>
        <dbReference type="Rhea" id="RHEA-COMP:10131"/>
        <dbReference type="Rhea" id="RHEA-COMP:11032"/>
        <dbReference type="ChEBI" id="CHEBI:29950"/>
        <dbReference type="ChEBI" id="CHEBI:57287"/>
        <dbReference type="ChEBI" id="CHEBI:57379"/>
        <dbReference type="ChEBI" id="CHEBI:74151"/>
        <dbReference type="EC" id="2.3.1.225"/>
    </reaction>
</comment>
<evidence type="ECO:0000256" key="2">
    <source>
        <dbReference type="ARBA" id="ARBA00022679"/>
    </source>
</evidence>
<gene>
    <name evidence="13" type="ORF">AYO20_03099</name>
</gene>
<evidence type="ECO:0000256" key="7">
    <source>
        <dbReference type="ARBA" id="ARBA00023288"/>
    </source>
</evidence>
<proteinExistence type="inferred from homology"/>
<feature type="transmembrane region" description="Helical" evidence="10">
    <location>
        <begin position="285"/>
        <end position="303"/>
    </location>
</feature>
<organism evidence="13 14">
    <name type="scientific">Fonsecaea nubica</name>
    <dbReference type="NCBI Taxonomy" id="856822"/>
    <lineage>
        <taxon>Eukaryota</taxon>
        <taxon>Fungi</taxon>
        <taxon>Dikarya</taxon>
        <taxon>Ascomycota</taxon>
        <taxon>Pezizomycotina</taxon>
        <taxon>Eurotiomycetes</taxon>
        <taxon>Chaetothyriomycetidae</taxon>
        <taxon>Chaetothyriales</taxon>
        <taxon>Herpotrichiellaceae</taxon>
        <taxon>Fonsecaea</taxon>
    </lineage>
</organism>
<keyword evidence="4 10" id="KW-1133">Transmembrane helix</keyword>
<dbReference type="PROSITE" id="PS51186">
    <property type="entry name" value="GNAT"/>
    <property type="match status" value="1"/>
</dbReference>
<feature type="compositionally biased region" description="Basic residues" evidence="11">
    <location>
        <begin position="797"/>
        <end position="806"/>
    </location>
</feature>
<dbReference type="PANTHER" id="PTHR12246">
    <property type="entry name" value="PALMITOYLTRANSFERASE ZDHHC16"/>
    <property type="match status" value="1"/>
</dbReference>
<dbReference type="Proteomes" id="UP000185904">
    <property type="component" value="Unassembled WGS sequence"/>
</dbReference>
<dbReference type="EC" id="2.3.1.225" evidence="10"/>
<dbReference type="Pfam" id="PF01529">
    <property type="entry name" value="DHHC"/>
    <property type="match status" value="1"/>
</dbReference>
<dbReference type="InterPro" id="IPR016181">
    <property type="entry name" value="Acyl_CoA_acyltransferase"/>
</dbReference>
<evidence type="ECO:0000256" key="8">
    <source>
        <dbReference type="ARBA" id="ARBA00023315"/>
    </source>
</evidence>
<evidence type="ECO:0000256" key="1">
    <source>
        <dbReference type="ARBA" id="ARBA00004141"/>
    </source>
</evidence>
<feature type="compositionally biased region" description="Acidic residues" evidence="11">
    <location>
        <begin position="762"/>
        <end position="781"/>
    </location>
</feature>
<dbReference type="GO" id="GO:0016020">
    <property type="term" value="C:membrane"/>
    <property type="evidence" value="ECO:0007669"/>
    <property type="project" value="UniProtKB-SubCell"/>
</dbReference>
<evidence type="ECO:0000256" key="11">
    <source>
        <dbReference type="SAM" id="MobiDB-lite"/>
    </source>
</evidence>
<evidence type="ECO:0000256" key="5">
    <source>
        <dbReference type="ARBA" id="ARBA00023136"/>
    </source>
</evidence>
<evidence type="ECO:0000259" key="12">
    <source>
        <dbReference type="PROSITE" id="PS51186"/>
    </source>
</evidence>
<evidence type="ECO:0000256" key="10">
    <source>
        <dbReference type="RuleBase" id="RU079119"/>
    </source>
</evidence>
<evidence type="ECO:0000256" key="9">
    <source>
        <dbReference type="ARBA" id="ARBA00048048"/>
    </source>
</evidence>
<feature type="transmembrane region" description="Helical" evidence="10">
    <location>
        <begin position="446"/>
        <end position="466"/>
    </location>
</feature>
<dbReference type="GO" id="GO:0019706">
    <property type="term" value="F:protein-cysteine S-palmitoyltransferase activity"/>
    <property type="evidence" value="ECO:0007669"/>
    <property type="project" value="UniProtKB-EC"/>
</dbReference>
<sequence length="806" mass="92048">MALPSAAVPMLDAAIVHEKPSPTAVAKVAPTTPNPDQVRVVAPHEYKQAAACLAEAFRLDKIVRYAIDTPDRMDMTEEERFELHKASMEYVTYAHCLQGLVLTVGENFDCVALWLPPGKNIDDWFTILRSGMWRLSWKLSKEGKARFFDEFLPLLHHTKQEILGERDNNSWYLNYIGTKPAARGRGYARKLIEYVTKMADADGIPCYLESSHDINIIIYEKLGFELRKHIYLQRAAGMELRMDVMVREPVDPEKKDENGNMGYITTWAVWVVASIGFGSHKSKHVWWLTQAISSLGIILYTLANWSYTVAAFTDPGSPLKSPDKLSDRSQGRYSMLPTHESPADAGQLQSITVSSTGAPRFCKKCHTPKPDRTHHCSTCKRCVLKMDHHCPWLSTCLGLRNYKAFVLFLIYTSLFCWVCFVNAAWWMWKELFEQSGYLDEVAPINIILLSVIAGIIGLVLSAFTGWHIHLCIKGQTTIERLEKTRYLSGVRTLVERNRQEHQLNHSRRSSEGVAGRLQRVGEQFLEWNANAVPGASRYEEGEEHTSPVPSVRNTTQRDAPYPQGSDQSANHRPHQPDVFDDTPAVRALRNTYSHMEAARERERYSQYLDDQESEKMPNAFDLGWRQNLNHLFGPNRLLWAFPICNTTGDGWRWEVSPKWVAAQEEAARKKEQRLAAMMDHDHYAGPINGRGGRGYGYQEYESDRDRDYVVNFDGPHENTVPRNADEDMYSRSAMSMKNLPPNHNNASSTADLSKRRQRRDFDQDEPFEVSSGDEYDSDSDIGYDNRDDQDGAERGWIRRNRAGRGR</sequence>
<evidence type="ECO:0000313" key="14">
    <source>
        <dbReference type="Proteomes" id="UP000185904"/>
    </source>
</evidence>
<keyword evidence="8 10" id="KW-0012">Acyltransferase</keyword>
<dbReference type="RefSeq" id="XP_022502604.1">
    <property type="nucleotide sequence ID" value="XM_022641402.1"/>
</dbReference>
<dbReference type="InterPro" id="IPR039859">
    <property type="entry name" value="PFA4/ZDH16/20/ERF2-like"/>
</dbReference>